<keyword evidence="3" id="KW-0547">Nucleotide-binding</keyword>
<name>A0AAU6WVA1_9FLAO</name>
<dbReference type="GO" id="GO:0005524">
    <property type="term" value="F:ATP binding"/>
    <property type="evidence" value="ECO:0007669"/>
    <property type="project" value="UniProtKB-KW"/>
</dbReference>
<evidence type="ECO:0000313" key="8">
    <source>
        <dbReference type="Proteomes" id="UP001463665"/>
    </source>
</evidence>
<reference evidence="7 8" key="1">
    <citation type="submission" date="2024-04" db="EMBL/GenBank/DDBJ databases">
        <title>Genome sequencing and assembly of rice foliar adapted Chryseobacterium endophyticum OsEnb-ALM-A6.</title>
        <authorList>
            <person name="Kumar S."/>
            <person name="Javed M."/>
            <person name="Chouhan V."/>
            <person name="Charishma K."/>
            <person name="Patel A."/>
            <person name="Kumar M."/>
            <person name="Sahu K.P."/>
            <person name="Kumar A."/>
        </authorList>
    </citation>
    <scope>NUCLEOTIDE SEQUENCE [LARGE SCALE GENOMIC DNA]</scope>
    <source>
        <strain evidence="7 8">OsEnb-ALM-A6</strain>
    </source>
</reference>
<protein>
    <submittedName>
        <fullName evidence="7">Glutathionylspermidine synthase family protein</fullName>
    </submittedName>
</protein>
<keyword evidence="2" id="KW-0479">Metal-binding</keyword>
<dbReference type="Proteomes" id="UP001463665">
    <property type="component" value="Chromosome"/>
</dbReference>
<evidence type="ECO:0000256" key="3">
    <source>
        <dbReference type="ARBA" id="ARBA00022741"/>
    </source>
</evidence>
<dbReference type="Pfam" id="PF03738">
    <property type="entry name" value="GSP_synth"/>
    <property type="match status" value="1"/>
</dbReference>
<keyword evidence="4" id="KW-0067">ATP-binding</keyword>
<proteinExistence type="predicted"/>
<evidence type="ECO:0000259" key="6">
    <source>
        <dbReference type="Pfam" id="PF03738"/>
    </source>
</evidence>
<organism evidence="7 8">
    <name type="scientific">Chryseobacterium endophyticum</name>
    <dbReference type="NCBI Taxonomy" id="1854762"/>
    <lineage>
        <taxon>Bacteria</taxon>
        <taxon>Pseudomonadati</taxon>
        <taxon>Bacteroidota</taxon>
        <taxon>Flavobacteriia</taxon>
        <taxon>Flavobacteriales</taxon>
        <taxon>Weeksellaceae</taxon>
        <taxon>Chryseobacterium group</taxon>
        <taxon>Chryseobacterium</taxon>
    </lineage>
</organism>
<dbReference type="GO" id="GO:0046872">
    <property type="term" value="F:metal ion binding"/>
    <property type="evidence" value="ECO:0007669"/>
    <property type="project" value="UniProtKB-KW"/>
</dbReference>
<keyword evidence="5" id="KW-0460">Magnesium</keyword>
<dbReference type="RefSeq" id="WP_345767752.1">
    <property type="nucleotide sequence ID" value="NZ_CP154834.1"/>
</dbReference>
<keyword evidence="8" id="KW-1185">Reference proteome</keyword>
<evidence type="ECO:0000256" key="2">
    <source>
        <dbReference type="ARBA" id="ARBA00022723"/>
    </source>
</evidence>
<evidence type="ECO:0000256" key="4">
    <source>
        <dbReference type="ARBA" id="ARBA00022840"/>
    </source>
</evidence>
<evidence type="ECO:0000313" key="7">
    <source>
        <dbReference type="EMBL" id="XAO76404.1"/>
    </source>
</evidence>
<sequence length="75" mass="8253">MTLYKNGKTAEENSGAYGKEGFIYQQLFDLPDLDGNYPVIGSWVIGQEPAGIGIRESVHLITNNQSRFVPHLISG</sequence>
<dbReference type="InterPro" id="IPR005494">
    <property type="entry name" value="GSPS_pre-ATP-grasp-like_dom"/>
</dbReference>
<dbReference type="AlphaFoldDB" id="A0AAU6WVA1"/>
<keyword evidence="1" id="KW-0436">Ligase</keyword>
<evidence type="ECO:0000256" key="5">
    <source>
        <dbReference type="ARBA" id="ARBA00022842"/>
    </source>
</evidence>
<evidence type="ECO:0000256" key="1">
    <source>
        <dbReference type="ARBA" id="ARBA00022598"/>
    </source>
</evidence>
<feature type="domain" description="Glutathionylspermidine synthase pre-ATP-grasp-like" evidence="6">
    <location>
        <begin position="2"/>
        <end position="73"/>
    </location>
</feature>
<gene>
    <name evidence="7" type="ORF">AAFP95_01690</name>
</gene>
<dbReference type="GO" id="GO:0016874">
    <property type="term" value="F:ligase activity"/>
    <property type="evidence" value="ECO:0007669"/>
    <property type="project" value="UniProtKB-KW"/>
</dbReference>
<dbReference type="EMBL" id="CP154834">
    <property type="protein sequence ID" value="XAO76404.1"/>
    <property type="molecule type" value="Genomic_DNA"/>
</dbReference>
<dbReference type="SUPFAM" id="SSF56059">
    <property type="entry name" value="Glutathione synthetase ATP-binding domain-like"/>
    <property type="match status" value="1"/>
</dbReference>
<accession>A0AAU6WVA1</accession>